<evidence type="ECO:0000256" key="2">
    <source>
        <dbReference type="ARBA" id="ARBA00023043"/>
    </source>
</evidence>
<evidence type="ECO:0000256" key="1">
    <source>
        <dbReference type="ARBA" id="ARBA00022737"/>
    </source>
</evidence>
<dbReference type="SMART" id="SM00248">
    <property type="entry name" value="ANK"/>
    <property type="match status" value="2"/>
</dbReference>
<dbReference type="Proteomes" id="UP000683360">
    <property type="component" value="Unassembled WGS sequence"/>
</dbReference>
<dbReference type="PROSITE" id="PS50297">
    <property type="entry name" value="ANK_REP_REGION"/>
    <property type="match status" value="2"/>
</dbReference>
<keyword evidence="6" id="KW-1185">Reference proteome</keyword>
<evidence type="ECO:0000256" key="4">
    <source>
        <dbReference type="SAM" id="MobiDB-lite"/>
    </source>
</evidence>
<dbReference type="OrthoDB" id="194358at2759"/>
<evidence type="ECO:0000313" key="5">
    <source>
        <dbReference type="EMBL" id="CAG2216006.1"/>
    </source>
</evidence>
<name>A0A8S3SD56_MYTED</name>
<keyword evidence="2 3" id="KW-0040">ANK repeat</keyword>
<feature type="repeat" description="ANK" evidence="3">
    <location>
        <begin position="69"/>
        <end position="101"/>
    </location>
</feature>
<sequence>MAASMSVANAAANGDLTYARQCIENGGKVNEYSRDGMTPLAVASFWGYADIAEFLLEVGANINLCNKGTQWTPLHCAAFQGHGKVIMKLMDHNPDMTLKDSQGRTAIDFASALDSIWPFFAAAGCRRTMKSELIQMDIVKKVSQDDPSIAVIPRSDFAHFSRPGSAYVMRSQPMNGPSTDKYKIEAAQTGDVLAGTPDEMNQWDRRGNPSLSMWRS</sequence>
<reference evidence="5" key="1">
    <citation type="submission" date="2021-03" db="EMBL/GenBank/DDBJ databases">
        <authorList>
            <person name="Bekaert M."/>
        </authorList>
    </citation>
    <scope>NUCLEOTIDE SEQUENCE</scope>
</reference>
<dbReference type="PANTHER" id="PTHR24171:SF9">
    <property type="entry name" value="ANKYRIN REPEAT DOMAIN-CONTAINING PROTEIN 39"/>
    <property type="match status" value="1"/>
</dbReference>
<protein>
    <submittedName>
        <fullName evidence="5">Uncharacterized protein</fullName>
    </submittedName>
</protein>
<organism evidence="5 6">
    <name type="scientific">Mytilus edulis</name>
    <name type="common">Blue mussel</name>
    <dbReference type="NCBI Taxonomy" id="6550"/>
    <lineage>
        <taxon>Eukaryota</taxon>
        <taxon>Metazoa</taxon>
        <taxon>Spiralia</taxon>
        <taxon>Lophotrochozoa</taxon>
        <taxon>Mollusca</taxon>
        <taxon>Bivalvia</taxon>
        <taxon>Autobranchia</taxon>
        <taxon>Pteriomorphia</taxon>
        <taxon>Mytilida</taxon>
        <taxon>Mytiloidea</taxon>
        <taxon>Mytilidae</taxon>
        <taxon>Mytilinae</taxon>
        <taxon>Mytilus</taxon>
    </lineage>
</organism>
<dbReference type="Gene3D" id="1.25.40.20">
    <property type="entry name" value="Ankyrin repeat-containing domain"/>
    <property type="match status" value="1"/>
</dbReference>
<gene>
    <name evidence="5" type="ORF">MEDL_29762</name>
</gene>
<dbReference type="EMBL" id="CAJPWZ010001462">
    <property type="protein sequence ID" value="CAG2216006.1"/>
    <property type="molecule type" value="Genomic_DNA"/>
</dbReference>
<evidence type="ECO:0000256" key="3">
    <source>
        <dbReference type="PROSITE-ProRule" id="PRU00023"/>
    </source>
</evidence>
<dbReference type="PROSITE" id="PS50088">
    <property type="entry name" value="ANK_REPEAT"/>
    <property type="match status" value="2"/>
</dbReference>
<dbReference type="Pfam" id="PF00023">
    <property type="entry name" value="Ank"/>
    <property type="match status" value="1"/>
</dbReference>
<dbReference type="PANTHER" id="PTHR24171">
    <property type="entry name" value="ANKYRIN REPEAT DOMAIN-CONTAINING PROTEIN 39-RELATED"/>
    <property type="match status" value="1"/>
</dbReference>
<proteinExistence type="predicted"/>
<dbReference type="InterPro" id="IPR002110">
    <property type="entry name" value="Ankyrin_rpt"/>
</dbReference>
<dbReference type="SUPFAM" id="SSF48403">
    <property type="entry name" value="Ankyrin repeat"/>
    <property type="match status" value="1"/>
</dbReference>
<dbReference type="Pfam" id="PF12796">
    <property type="entry name" value="Ank_2"/>
    <property type="match status" value="1"/>
</dbReference>
<keyword evidence="1" id="KW-0677">Repeat</keyword>
<dbReference type="AlphaFoldDB" id="A0A8S3SD56"/>
<feature type="region of interest" description="Disordered" evidence="4">
    <location>
        <begin position="193"/>
        <end position="216"/>
    </location>
</feature>
<evidence type="ECO:0000313" key="6">
    <source>
        <dbReference type="Proteomes" id="UP000683360"/>
    </source>
</evidence>
<comment type="caution">
    <text evidence="5">The sequence shown here is derived from an EMBL/GenBank/DDBJ whole genome shotgun (WGS) entry which is preliminary data.</text>
</comment>
<dbReference type="InterPro" id="IPR036770">
    <property type="entry name" value="Ankyrin_rpt-contain_sf"/>
</dbReference>
<feature type="repeat" description="ANK" evidence="3">
    <location>
        <begin position="35"/>
        <end position="67"/>
    </location>
</feature>
<accession>A0A8S3SD56</accession>